<keyword evidence="1" id="KW-0732">Signal</keyword>
<comment type="caution">
    <text evidence="3">The sequence shown here is derived from an EMBL/GenBank/DDBJ whole genome shotgun (WGS) entry which is preliminary data.</text>
</comment>
<dbReference type="AlphaFoldDB" id="A0AAV3U4Q6"/>
<proteinExistence type="predicted"/>
<keyword evidence="4" id="KW-1185">Reference proteome</keyword>
<feature type="signal peptide" evidence="1">
    <location>
        <begin position="1"/>
        <end position="20"/>
    </location>
</feature>
<evidence type="ECO:0000259" key="2">
    <source>
        <dbReference type="Pfam" id="PF03886"/>
    </source>
</evidence>
<feature type="domain" description="ABC-type transport auxiliary lipoprotein component" evidence="2">
    <location>
        <begin position="27"/>
        <end position="181"/>
    </location>
</feature>
<organism evidence="3 4">
    <name type="scientific">Halioxenophilus aromaticivorans</name>
    <dbReference type="NCBI Taxonomy" id="1306992"/>
    <lineage>
        <taxon>Bacteria</taxon>
        <taxon>Pseudomonadati</taxon>
        <taxon>Pseudomonadota</taxon>
        <taxon>Gammaproteobacteria</taxon>
        <taxon>Alteromonadales</taxon>
        <taxon>Alteromonadaceae</taxon>
        <taxon>Halioxenophilus</taxon>
    </lineage>
</organism>
<feature type="chain" id="PRO_5043651954" description="ABC-type transport auxiliary lipoprotein component domain-containing protein" evidence="1">
    <location>
        <begin position="21"/>
        <end position="189"/>
    </location>
</feature>
<name>A0AAV3U4Q6_9ALTE</name>
<reference evidence="4" key="1">
    <citation type="journal article" date="2019" name="Int. J. Syst. Evol. Microbiol.">
        <title>The Global Catalogue of Microorganisms (GCM) 10K type strain sequencing project: providing services to taxonomists for standard genome sequencing and annotation.</title>
        <authorList>
            <consortium name="The Broad Institute Genomics Platform"/>
            <consortium name="The Broad Institute Genome Sequencing Center for Infectious Disease"/>
            <person name="Wu L."/>
            <person name="Ma J."/>
        </authorList>
    </citation>
    <scope>NUCLEOTIDE SEQUENCE [LARGE SCALE GENOMIC DNA]</scope>
    <source>
        <strain evidence="4">JCM 19134</strain>
    </source>
</reference>
<dbReference type="PROSITE" id="PS51257">
    <property type="entry name" value="PROKAR_LIPOPROTEIN"/>
    <property type="match status" value="1"/>
</dbReference>
<dbReference type="Pfam" id="PF03886">
    <property type="entry name" value="ABC_trans_aux"/>
    <property type="match status" value="1"/>
</dbReference>
<dbReference type="InterPro" id="IPR005586">
    <property type="entry name" value="ABC_trans_aux"/>
</dbReference>
<evidence type="ECO:0000313" key="3">
    <source>
        <dbReference type="EMBL" id="GAA4945111.1"/>
    </source>
</evidence>
<protein>
    <recommendedName>
        <fullName evidence="2">ABC-type transport auxiliary lipoprotein component domain-containing protein</fullName>
    </recommendedName>
</protein>
<sequence length="189" mass="20288">MKVFFTICASLMLMACASGAANLPKYFTLSAPVIEASADNGSSDGRGGGLLLLKSISVANYLSRASIALQLSENELYYSSSNLWAEPLGEGIERALVAYANGGIQAHNSVPELPEVTLNIDYFHIVDGKAVVLSGHYIIERHNSEDIRFTNFSFQLPLKGSGYSYGVSRMSELVKMLGDKIVASLNADA</sequence>
<dbReference type="SUPFAM" id="SSF159594">
    <property type="entry name" value="XCC0632-like"/>
    <property type="match status" value="1"/>
</dbReference>
<evidence type="ECO:0000313" key="4">
    <source>
        <dbReference type="Proteomes" id="UP001409585"/>
    </source>
</evidence>
<gene>
    <name evidence="3" type="ORF">GCM10025791_25320</name>
</gene>
<evidence type="ECO:0000256" key="1">
    <source>
        <dbReference type="SAM" id="SignalP"/>
    </source>
</evidence>
<dbReference type="EMBL" id="BAABLX010000024">
    <property type="protein sequence ID" value="GAA4945111.1"/>
    <property type="molecule type" value="Genomic_DNA"/>
</dbReference>
<accession>A0AAV3U4Q6</accession>
<dbReference type="RefSeq" id="WP_345422576.1">
    <property type="nucleotide sequence ID" value="NZ_AP031496.1"/>
</dbReference>
<dbReference type="Gene3D" id="3.40.50.10610">
    <property type="entry name" value="ABC-type transport auxiliary lipoprotein component"/>
    <property type="match status" value="1"/>
</dbReference>
<dbReference type="Proteomes" id="UP001409585">
    <property type="component" value="Unassembled WGS sequence"/>
</dbReference>